<dbReference type="CDD" id="cd00685">
    <property type="entry name" value="Trans_IPPS_HT"/>
    <property type="match status" value="1"/>
</dbReference>
<dbReference type="PROSITE" id="PS00723">
    <property type="entry name" value="POLYPRENYL_SYNTHASE_1"/>
    <property type="match status" value="1"/>
</dbReference>
<dbReference type="PANTHER" id="PTHR43281">
    <property type="entry name" value="FARNESYL DIPHOSPHATE SYNTHASE"/>
    <property type="match status" value="1"/>
</dbReference>
<reference evidence="8" key="1">
    <citation type="journal article" date="2020" name="J. ISSAAS">
        <title>Lactobacilli and other gastrointestinal microbiota of Peromyscus leucopus, reservoir host for agents of Lyme disease and other zoonoses in North America.</title>
        <authorList>
            <person name="Milovic A."/>
            <person name="Bassam K."/>
            <person name="Shao H."/>
            <person name="Chatzistamou I."/>
            <person name="Tufts D.M."/>
            <person name="Diuk-Wasser M."/>
            <person name="Barbour A.G."/>
        </authorList>
    </citation>
    <scope>NUCLEOTIDE SEQUENCE</scope>
    <source>
        <strain evidence="8">LL90</strain>
    </source>
</reference>
<dbReference type="PROSITE" id="PS00444">
    <property type="entry name" value="POLYPRENYL_SYNTHASE_2"/>
    <property type="match status" value="1"/>
</dbReference>
<dbReference type="GO" id="GO:0004337">
    <property type="term" value="F:(2E,6E)-farnesyl diphosphate synthase activity"/>
    <property type="evidence" value="ECO:0007669"/>
    <property type="project" value="UniProtKB-EC"/>
</dbReference>
<evidence type="ECO:0000256" key="2">
    <source>
        <dbReference type="ARBA" id="ARBA00006706"/>
    </source>
</evidence>
<comment type="cofactor">
    <cofactor evidence="1">
        <name>Mg(2+)</name>
        <dbReference type="ChEBI" id="CHEBI:18420"/>
    </cofactor>
</comment>
<dbReference type="InterPro" id="IPR053378">
    <property type="entry name" value="Prenyl_diphosphate_synthase"/>
</dbReference>
<dbReference type="SFLD" id="SFLDG01017">
    <property type="entry name" value="Polyprenyl_Transferase_Like"/>
    <property type="match status" value="1"/>
</dbReference>
<dbReference type="InterPro" id="IPR008949">
    <property type="entry name" value="Isoprenoid_synthase_dom_sf"/>
</dbReference>
<name>A0A6G8F1Z4_9PROT</name>
<evidence type="ECO:0000256" key="3">
    <source>
        <dbReference type="ARBA" id="ARBA00022679"/>
    </source>
</evidence>
<evidence type="ECO:0000256" key="7">
    <source>
        <dbReference type="RuleBase" id="RU004466"/>
    </source>
</evidence>
<evidence type="ECO:0000313" key="8">
    <source>
        <dbReference type="EMBL" id="QIM10283.1"/>
    </source>
</evidence>
<dbReference type="NCBIfam" id="NF045485">
    <property type="entry name" value="FPPsyn"/>
    <property type="match status" value="1"/>
</dbReference>
<dbReference type="InterPro" id="IPR033749">
    <property type="entry name" value="Polyprenyl_synt_CS"/>
</dbReference>
<dbReference type="GO" id="GO:0016114">
    <property type="term" value="P:terpenoid biosynthetic process"/>
    <property type="evidence" value="ECO:0007669"/>
    <property type="project" value="UniProtKB-ARBA"/>
</dbReference>
<dbReference type="GO" id="GO:0046872">
    <property type="term" value="F:metal ion binding"/>
    <property type="evidence" value="ECO:0007669"/>
    <property type="project" value="UniProtKB-KW"/>
</dbReference>
<evidence type="ECO:0000256" key="6">
    <source>
        <dbReference type="ARBA" id="ARBA00023229"/>
    </source>
</evidence>
<sequence length="300" mass="33444">MSEIENILKEFSLRFNREIDRFFNFPAGDERRVSEAMYYSLTRGGKRLRPFLVCETAKLFGITFEQALNTAMALEMLHTYSLIHDDLPAMDNDDLRRGFPTCHKQFDEATAIIAGDGLLTYAFEIMSYPQTAADPAVRCRLIEMLAAAAGAFDGMVSGQMLDLIASAYTSQNFDAESTIKHIEEMKTGRLLRYAVEAGAVLGNATIEQTARLIAYSRKIGIAFQIADDILDAYGDEKAVGKTLRKDAGQNKLTFVSLYGLEMARSISEELINSAVAELETFGEKASNLRALARYIIERNH</sequence>
<dbReference type="SUPFAM" id="SSF48576">
    <property type="entry name" value="Terpenoid synthases"/>
    <property type="match status" value="1"/>
</dbReference>
<dbReference type="EC" id="2.5.1.10" evidence="8"/>
<proteinExistence type="inferred from homology"/>
<dbReference type="Gene3D" id="1.10.600.10">
    <property type="entry name" value="Farnesyl Diphosphate Synthase"/>
    <property type="match status" value="1"/>
</dbReference>
<dbReference type="PANTHER" id="PTHR43281:SF1">
    <property type="entry name" value="FARNESYL DIPHOSPHATE SYNTHASE"/>
    <property type="match status" value="1"/>
</dbReference>
<dbReference type="Pfam" id="PF00348">
    <property type="entry name" value="polyprenyl_synt"/>
    <property type="match status" value="1"/>
</dbReference>
<protein>
    <submittedName>
        <fullName evidence="8">Farnesyl-diphosphate synthase</fullName>
        <ecNumber evidence="8">2.5.1.10</ecNumber>
    </submittedName>
</protein>
<keyword evidence="4" id="KW-0479">Metal-binding</keyword>
<dbReference type="EMBL" id="MN990728">
    <property type="protein sequence ID" value="QIM10283.1"/>
    <property type="molecule type" value="Genomic_DNA"/>
</dbReference>
<evidence type="ECO:0000256" key="5">
    <source>
        <dbReference type="ARBA" id="ARBA00022842"/>
    </source>
</evidence>
<keyword evidence="3 7" id="KW-0808">Transferase</keyword>
<evidence type="ECO:0000256" key="4">
    <source>
        <dbReference type="ARBA" id="ARBA00022723"/>
    </source>
</evidence>
<evidence type="ECO:0000256" key="1">
    <source>
        <dbReference type="ARBA" id="ARBA00001946"/>
    </source>
</evidence>
<comment type="similarity">
    <text evidence="2 7">Belongs to the FPP/GGPP synthase family.</text>
</comment>
<dbReference type="SFLD" id="SFLDS00005">
    <property type="entry name" value="Isoprenoid_Synthase_Type_I"/>
    <property type="match status" value="1"/>
</dbReference>
<accession>A0A6G8F1Z4</accession>
<dbReference type="AlphaFoldDB" id="A0A6G8F1Z4"/>
<gene>
    <name evidence="8" type="ORF">PlAlph_0370</name>
</gene>
<dbReference type="FunFam" id="1.10.600.10:FF:000001">
    <property type="entry name" value="Geranylgeranyl diphosphate synthase"/>
    <property type="match status" value="1"/>
</dbReference>
<dbReference type="InterPro" id="IPR000092">
    <property type="entry name" value="Polyprenyl_synt"/>
</dbReference>
<keyword evidence="6" id="KW-0414">Isoprene biosynthesis</keyword>
<keyword evidence="5" id="KW-0460">Magnesium</keyword>
<organism evidence="8">
    <name type="scientific">uncultured Alphaproteobacteria bacterium</name>
    <dbReference type="NCBI Taxonomy" id="91750"/>
    <lineage>
        <taxon>Bacteria</taxon>
        <taxon>Pseudomonadati</taxon>
        <taxon>Pseudomonadota</taxon>
        <taxon>Alphaproteobacteria</taxon>
        <taxon>environmental samples</taxon>
    </lineage>
</organism>
<dbReference type="GO" id="GO:0005737">
    <property type="term" value="C:cytoplasm"/>
    <property type="evidence" value="ECO:0007669"/>
    <property type="project" value="UniProtKB-ARBA"/>
</dbReference>